<sequence>MRSRNRTYIYGLGAAIMGVFVLCLLSTYVSYQKERSYLLENAEVAFREAVQKDTDRRIKELGNEFAFIAPGTRAFEGDSITFESEDTIVRFKNNKEVAKRMSQQEKHDFVIQTGLTMMCPIQVDLLDSTFQVALAERNISARTIVHYSLDFLEKRTEYSVSDTTLYHSYTPLKEVTFGPIRSIVLQAFVRISPLFILRRIWLPDAIWIAGIVALGIAGMMVWRRRSAAEASPERVLPDGVQCVAGDVFFDDRHGVVYDKEHRVELVGFRLRLFRILLANQGEFVETALLKATLWADSPASKDALTSTVRRLKEDLSPIVGVVVESARGRGYRLH</sequence>
<reference evidence="4" key="2">
    <citation type="submission" date="2021-04" db="EMBL/GenBank/DDBJ databases">
        <authorList>
            <person name="Gilroy R."/>
        </authorList>
    </citation>
    <scope>NUCLEOTIDE SEQUENCE</scope>
    <source>
        <strain evidence="4">ChiHecec2B26-12326</strain>
    </source>
</reference>
<dbReference type="GO" id="GO:0003677">
    <property type="term" value="F:DNA binding"/>
    <property type="evidence" value="ECO:0007669"/>
    <property type="project" value="UniProtKB-KW"/>
</dbReference>
<accession>A0A9D2BQF8</accession>
<dbReference type="Proteomes" id="UP000823847">
    <property type="component" value="Unassembled WGS sequence"/>
</dbReference>
<keyword evidence="2" id="KW-0812">Transmembrane</keyword>
<reference evidence="4" key="1">
    <citation type="journal article" date="2021" name="PeerJ">
        <title>Extensive microbial diversity within the chicken gut microbiome revealed by metagenomics and culture.</title>
        <authorList>
            <person name="Gilroy R."/>
            <person name="Ravi A."/>
            <person name="Getino M."/>
            <person name="Pursley I."/>
            <person name="Horton D.L."/>
            <person name="Alikhan N.F."/>
            <person name="Baker D."/>
            <person name="Gharbi K."/>
            <person name="Hall N."/>
            <person name="Watson M."/>
            <person name="Adriaenssens E.M."/>
            <person name="Foster-Nyarko E."/>
            <person name="Jarju S."/>
            <person name="Secka A."/>
            <person name="Antonio M."/>
            <person name="Oren A."/>
            <person name="Chaudhuri R.R."/>
            <person name="La Ragione R."/>
            <person name="Hildebrand F."/>
            <person name="Pallen M.J."/>
        </authorList>
    </citation>
    <scope>NUCLEOTIDE SEQUENCE</scope>
    <source>
        <strain evidence="4">ChiHecec2B26-12326</strain>
    </source>
</reference>
<dbReference type="SUPFAM" id="SSF46894">
    <property type="entry name" value="C-terminal effector domain of the bipartite response regulators"/>
    <property type="match status" value="1"/>
</dbReference>
<keyword evidence="1" id="KW-0238">DNA-binding</keyword>
<evidence type="ECO:0000256" key="2">
    <source>
        <dbReference type="SAM" id="Phobius"/>
    </source>
</evidence>
<evidence type="ECO:0000313" key="5">
    <source>
        <dbReference type="Proteomes" id="UP000823847"/>
    </source>
</evidence>
<dbReference type="InterPro" id="IPR036388">
    <property type="entry name" value="WH-like_DNA-bd_sf"/>
</dbReference>
<feature type="transmembrane region" description="Helical" evidence="2">
    <location>
        <begin position="200"/>
        <end position="222"/>
    </location>
</feature>
<feature type="transmembrane region" description="Helical" evidence="2">
    <location>
        <begin position="7"/>
        <end position="31"/>
    </location>
</feature>
<dbReference type="GO" id="GO:0006355">
    <property type="term" value="P:regulation of DNA-templated transcription"/>
    <property type="evidence" value="ECO:0007669"/>
    <property type="project" value="InterPro"/>
</dbReference>
<proteinExistence type="predicted"/>
<comment type="caution">
    <text evidence="4">The sequence shown here is derived from an EMBL/GenBank/DDBJ whole genome shotgun (WGS) entry which is preliminary data.</text>
</comment>
<evidence type="ECO:0000259" key="3">
    <source>
        <dbReference type="SMART" id="SM00862"/>
    </source>
</evidence>
<gene>
    <name evidence="4" type="ORF">H9848_12470</name>
</gene>
<keyword evidence="2" id="KW-1133">Transmembrane helix</keyword>
<dbReference type="SMART" id="SM00862">
    <property type="entry name" value="Trans_reg_C"/>
    <property type="match status" value="1"/>
</dbReference>
<dbReference type="EMBL" id="DXEN01000092">
    <property type="protein sequence ID" value="HIX87399.1"/>
    <property type="molecule type" value="Genomic_DNA"/>
</dbReference>
<dbReference type="InterPro" id="IPR001867">
    <property type="entry name" value="OmpR/PhoB-type_DNA-bd"/>
</dbReference>
<protein>
    <submittedName>
        <fullName evidence="4">Helix-turn-helix domain-containing protein</fullName>
    </submittedName>
</protein>
<name>A0A9D2BQF8_9BACT</name>
<dbReference type="Gene3D" id="1.10.10.10">
    <property type="entry name" value="Winged helix-like DNA-binding domain superfamily/Winged helix DNA-binding domain"/>
    <property type="match status" value="1"/>
</dbReference>
<dbReference type="InterPro" id="IPR016032">
    <property type="entry name" value="Sig_transdc_resp-reg_C-effctor"/>
</dbReference>
<feature type="domain" description="OmpR/PhoB-type" evidence="3">
    <location>
        <begin position="260"/>
        <end position="333"/>
    </location>
</feature>
<evidence type="ECO:0000313" key="4">
    <source>
        <dbReference type="EMBL" id="HIX87399.1"/>
    </source>
</evidence>
<dbReference type="GO" id="GO:0000160">
    <property type="term" value="P:phosphorelay signal transduction system"/>
    <property type="evidence" value="ECO:0007669"/>
    <property type="project" value="InterPro"/>
</dbReference>
<evidence type="ECO:0000256" key="1">
    <source>
        <dbReference type="ARBA" id="ARBA00023125"/>
    </source>
</evidence>
<organism evidence="4 5">
    <name type="scientific">Candidatus Parabacteroides intestinigallinarum</name>
    <dbReference type="NCBI Taxonomy" id="2838722"/>
    <lineage>
        <taxon>Bacteria</taxon>
        <taxon>Pseudomonadati</taxon>
        <taxon>Bacteroidota</taxon>
        <taxon>Bacteroidia</taxon>
        <taxon>Bacteroidales</taxon>
        <taxon>Tannerellaceae</taxon>
        <taxon>Parabacteroides</taxon>
    </lineage>
</organism>
<dbReference type="AlphaFoldDB" id="A0A9D2BQF8"/>
<keyword evidence="2" id="KW-0472">Membrane</keyword>